<dbReference type="EMBL" id="ARQD01000002">
    <property type="protein sequence ID" value="KIX85258.1"/>
    <property type="molecule type" value="Genomic_DNA"/>
</dbReference>
<evidence type="ECO:0000313" key="2">
    <source>
        <dbReference type="Proteomes" id="UP000032214"/>
    </source>
</evidence>
<evidence type="ECO:0000313" key="1">
    <source>
        <dbReference type="EMBL" id="KIX85258.1"/>
    </source>
</evidence>
<reference evidence="1 2" key="1">
    <citation type="journal article" date="2013" name="Proc. Natl. Acad. Sci. U.S.A.">
        <title>Candidate phylum TM6 genome recovered from a hospital sink biofilm provides genomic insights into this uncultivated phylum.</title>
        <authorList>
            <person name="McLean J.S."/>
            <person name="Lombardo M.J."/>
            <person name="Badger J.H."/>
            <person name="Edlund A."/>
            <person name="Novotny M."/>
            <person name="Yee-Greenbaum J."/>
            <person name="Vyahhi N."/>
            <person name="Hall A.P."/>
            <person name="Yang Y."/>
            <person name="Dupont C.L."/>
            <person name="Ziegler M.G."/>
            <person name="Chitsaz H."/>
            <person name="Allen A.E."/>
            <person name="Yooseph S."/>
            <person name="Tesler G."/>
            <person name="Pevzner P.A."/>
            <person name="Friedman R.M."/>
            <person name="Nealson K.H."/>
            <person name="Venter J.C."/>
            <person name="Lasken R.S."/>
        </authorList>
    </citation>
    <scope>NUCLEOTIDE SEQUENCE [LARGE SCALE GENOMIC DNA]</scope>
    <source>
        <strain evidence="1 2">TM6SC1</strain>
    </source>
</reference>
<proteinExistence type="predicted"/>
<name>A0A0D2JLQ4_9BACT</name>
<keyword evidence="2" id="KW-1185">Reference proteome</keyword>
<dbReference type="SUPFAM" id="SSF82171">
    <property type="entry name" value="DPP6 N-terminal domain-like"/>
    <property type="match status" value="1"/>
</dbReference>
<accession>A0A0D2JLQ4</accession>
<protein>
    <submittedName>
        <fullName evidence="1">Uncharacterized protein</fullName>
    </submittedName>
</protein>
<dbReference type="AlphaFoldDB" id="A0A0D2JLQ4"/>
<gene>
    <name evidence="1" type="ORF">J120_03000</name>
</gene>
<comment type="caution">
    <text evidence="1">The sequence shown here is derived from an EMBL/GenBank/DDBJ whole genome shotgun (WGS) entry which is preliminary data.</text>
</comment>
<sequence>MLTTNSAEQVHTTAQVKSHIINFINSNSDNVFATSCDITQTICSQAQDTVHFKTLTREVKNFYVDSDSIVFELQPHTENISDTSIIKKYGPYILKYNLKDELITTYSSSDYKNGKLTLVGTKYVCKNTNTIFPTHIDRNFTLDNLINKQLNDINCRTGNITASKPLAHTEILDQTLSPINLSHDIKHPVNFNIDPSIREQYTTKALIPNSQRTAAAVIIEYQEEPRGYPWHFVAWYDLTTTTFIGELIPFFNVEIDYYESLDHTVQWSNDGTKLYVIGRTQISGERKGKRSIECIEYKNNTLHVYPAHTYSSADYFKISPNFDRCIIATEAPNGYYIKIFHNNKKVKKIITYQDKDNFVLLPTWLSNSHIVYAYYEKEEFVIENIKLTIAGNILDREIRKISPPFSLPYQGFKGMCYDSLKDLRHVQLYMCLDGLYVVIHKKDKNNNYYIYRWNGSEYNLLGNIADQINSCHIICDHDGKSLHCVGVDKNNPSGFTYNLINLEKFEKLFSRLDIKSVKKLFNKRLYTFSPPLAHMCAAQLGISNNKTTIISKEIYNFAISITPENNSYTYSLLFNNEQIKLLYQYSQLIEEIIQGHITMPISNSTIYFDLPYITTTAIENFFQILSSLEKVDTLYLSAQKSHKKYQDLAFNEYLHVMDNMLHQVVTLKNYFIVTSPNYNYYYICLLKLVLANIVKKLEVSFLSDKQVSILKDITLLQAELEKLEPSSLDKFLSTFTIHQCFDDLYKINDFCNI</sequence>
<dbReference type="Proteomes" id="UP000032214">
    <property type="component" value="Unassembled WGS sequence"/>
</dbReference>
<organism evidence="1 2">
    <name type="scientific">candidate division TM6 bacterium JCVI TM6SC1</name>
    <dbReference type="NCBI Taxonomy" id="1306947"/>
    <lineage>
        <taxon>Bacteria</taxon>
        <taxon>Candidatus Babelota</taxon>
        <taxon>Vermiphilus</taxon>
    </lineage>
</organism>